<evidence type="ECO:0000259" key="1">
    <source>
        <dbReference type="Pfam" id="PF03413"/>
    </source>
</evidence>
<evidence type="ECO:0000313" key="2">
    <source>
        <dbReference type="EMBL" id="MBK1621175.1"/>
    </source>
</evidence>
<protein>
    <recommendedName>
        <fullName evidence="1">PepSY domain-containing protein</fullName>
    </recommendedName>
</protein>
<reference evidence="2 3" key="1">
    <citation type="journal article" date="2020" name="Microorganisms">
        <title>Osmotic Adaptation and Compatible Solute Biosynthesis of Phototrophic Bacteria as Revealed from Genome Analyses.</title>
        <authorList>
            <person name="Imhoff J.F."/>
            <person name="Rahn T."/>
            <person name="Kunzel S."/>
            <person name="Keller A."/>
            <person name="Neulinger S.C."/>
        </authorList>
    </citation>
    <scope>NUCLEOTIDE SEQUENCE [LARGE SCALE GENOMIC DNA]</scope>
    <source>
        <strain evidence="2 3">DSM 25653</strain>
    </source>
</reference>
<feature type="domain" description="PepSY" evidence="1">
    <location>
        <begin position="84"/>
        <end position="142"/>
    </location>
</feature>
<proteinExistence type="predicted"/>
<organism evidence="2 3">
    <name type="scientific">Lamprobacter modestohalophilus</name>
    <dbReference type="NCBI Taxonomy" id="1064514"/>
    <lineage>
        <taxon>Bacteria</taxon>
        <taxon>Pseudomonadati</taxon>
        <taxon>Pseudomonadota</taxon>
        <taxon>Gammaproteobacteria</taxon>
        <taxon>Chromatiales</taxon>
        <taxon>Chromatiaceae</taxon>
        <taxon>Lamprobacter</taxon>
    </lineage>
</organism>
<gene>
    <name evidence="2" type="ORF">CKO42_22705</name>
</gene>
<accession>A0A9X0WCR3</accession>
<dbReference type="InterPro" id="IPR025711">
    <property type="entry name" value="PepSY"/>
</dbReference>
<evidence type="ECO:0000313" key="3">
    <source>
        <dbReference type="Proteomes" id="UP001138768"/>
    </source>
</evidence>
<sequence>MALATAGWLEPMQRTRAFTKGPLAAQYGKHHGKQHGKQHGKMTTRDRNWPMMMLAVAMLMPGGAHAGDDHVELARRLLAQGRILPLEQLLTQALSVRPGIPVEVELHAEDDPHRYVYEIEMLDRAGTVWSIAFDAKTGQLIDLDADED</sequence>
<dbReference type="Gene3D" id="3.10.450.40">
    <property type="match status" value="1"/>
</dbReference>
<dbReference type="AlphaFoldDB" id="A0A9X0WCR3"/>
<comment type="caution">
    <text evidence="2">The sequence shown here is derived from an EMBL/GenBank/DDBJ whole genome shotgun (WGS) entry which is preliminary data.</text>
</comment>
<dbReference type="Proteomes" id="UP001138768">
    <property type="component" value="Unassembled WGS sequence"/>
</dbReference>
<dbReference type="Pfam" id="PF03413">
    <property type="entry name" value="PepSY"/>
    <property type="match status" value="1"/>
</dbReference>
<name>A0A9X0WCR3_9GAMM</name>
<keyword evidence="3" id="KW-1185">Reference proteome</keyword>
<dbReference type="EMBL" id="NRRY01000061">
    <property type="protein sequence ID" value="MBK1621175.1"/>
    <property type="molecule type" value="Genomic_DNA"/>
</dbReference>